<feature type="region of interest" description="Disordered" evidence="2">
    <location>
        <begin position="343"/>
        <end position="393"/>
    </location>
</feature>
<organism evidence="3 4">
    <name type="scientific">Arthrobacter ginkgonis</name>
    <dbReference type="NCBI Taxonomy" id="1630594"/>
    <lineage>
        <taxon>Bacteria</taxon>
        <taxon>Bacillati</taxon>
        <taxon>Actinomycetota</taxon>
        <taxon>Actinomycetes</taxon>
        <taxon>Micrococcales</taxon>
        <taxon>Micrococcaceae</taxon>
        <taxon>Arthrobacter</taxon>
    </lineage>
</organism>
<proteinExistence type="predicted"/>
<dbReference type="EMBL" id="BAABEO010000034">
    <property type="protein sequence ID" value="GAA3701651.1"/>
    <property type="molecule type" value="Genomic_DNA"/>
</dbReference>
<evidence type="ECO:0000256" key="1">
    <source>
        <dbReference type="SAM" id="Coils"/>
    </source>
</evidence>
<feature type="compositionally biased region" description="Low complexity" evidence="2">
    <location>
        <begin position="343"/>
        <end position="356"/>
    </location>
</feature>
<evidence type="ECO:0000313" key="3">
    <source>
        <dbReference type="EMBL" id="GAA3701651.1"/>
    </source>
</evidence>
<dbReference type="Proteomes" id="UP001500752">
    <property type="component" value="Unassembled WGS sequence"/>
</dbReference>
<protein>
    <recommendedName>
        <fullName evidence="5">S1 motif domain-containing protein</fullName>
    </recommendedName>
</protein>
<evidence type="ECO:0000313" key="4">
    <source>
        <dbReference type="Proteomes" id="UP001500752"/>
    </source>
</evidence>
<feature type="coiled-coil region" evidence="1">
    <location>
        <begin position="403"/>
        <end position="471"/>
    </location>
</feature>
<reference evidence="4" key="1">
    <citation type="journal article" date="2019" name="Int. J. Syst. Evol. Microbiol.">
        <title>The Global Catalogue of Microorganisms (GCM) 10K type strain sequencing project: providing services to taxonomists for standard genome sequencing and annotation.</title>
        <authorList>
            <consortium name="The Broad Institute Genomics Platform"/>
            <consortium name="The Broad Institute Genome Sequencing Center for Infectious Disease"/>
            <person name="Wu L."/>
            <person name="Ma J."/>
        </authorList>
    </citation>
    <scope>NUCLEOTIDE SEQUENCE [LARGE SCALE GENOMIC DNA]</scope>
    <source>
        <strain evidence="4">JCM 30742</strain>
    </source>
</reference>
<name>A0ABP7D7C8_9MICC</name>
<evidence type="ECO:0008006" key="5">
    <source>
        <dbReference type="Google" id="ProtNLM"/>
    </source>
</evidence>
<feature type="compositionally biased region" description="Low complexity" evidence="2">
    <location>
        <begin position="384"/>
        <end position="393"/>
    </location>
</feature>
<accession>A0ABP7D7C8</accession>
<gene>
    <name evidence="3" type="ORF">GCM10023081_42610</name>
</gene>
<feature type="compositionally biased region" description="Polar residues" evidence="2">
    <location>
        <begin position="357"/>
        <end position="368"/>
    </location>
</feature>
<dbReference type="RefSeq" id="WP_345154085.1">
    <property type="nucleotide sequence ID" value="NZ_BAABEO010000034.1"/>
</dbReference>
<comment type="caution">
    <text evidence="3">The sequence shown here is derived from an EMBL/GenBank/DDBJ whole genome shotgun (WGS) entry which is preliminary data.</text>
</comment>
<keyword evidence="4" id="KW-1185">Reference proteome</keyword>
<keyword evidence="1" id="KW-0175">Coiled coil</keyword>
<evidence type="ECO:0000256" key="2">
    <source>
        <dbReference type="SAM" id="MobiDB-lite"/>
    </source>
</evidence>
<feature type="compositionally biased region" description="Basic and acidic residues" evidence="2">
    <location>
        <begin position="557"/>
        <end position="576"/>
    </location>
</feature>
<sequence length="618" mass="66023">MAMTVWQGSGRELADLVMSTRNRPLVIVSYVPGADELHLDAQRIADEAGDWADVVLVRNGTPTRELQRHLPEDWQVFGNAARIYPRPVAGRKPEPSRYFMARNPREVERCTQELIDVVLALPAPASGTALPAVKPAPPVPTEKAGIVKGFFADGACAWVELNDGGVAQIAQQDVVPGVRLDWLLAQKQQVEGLFDAERHTLDIAGSVLRPRLLEAYTWGQVVLCLVLAADADRALLGPLPGEEIEVLRADISSNDLDEVDSLLAPGQVVAARLVLDAGRRRLRLVDVDDDDPVAPVPVLVRGGLPWLAEGRDLLPPAGEEPDAGASRAVSRIEGAGVTGAETAGAEAAAGPAGTNGSPTVGATTNGASTIGAAEPSTPKPTDLGSAAAGGPAADAKVRSGSALTDALLKVAELKARVERAEAAAVVLQDAAARAEQVEGELARERTESARLRTENLRISEQRNKAQKLARKGVKTADSKQARELFTTGTEALRHEVYLAWVERISAVEKADRPLREYAVGPGFAKAYFAQPPDIRHKVAKALVDLLTAEPGQSVQRQVHEWRTGRGGDNPPRTREDGAVGFRMYVEENTPGARRVHFWKLPGGGIELHDVGVHDKDLA</sequence>
<feature type="region of interest" description="Disordered" evidence="2">
    <location>
        <begin position="554"/>
        <end position="576"/>
    </location>
</feature>